<proteinExistence type="predicted"/>
<protein>
    <submittedName>
        <fullName evidence="1">Putative heavy metal resistance protein</fullName>
    </submittedName>
</protein>
<sequence length="147" mass="15827">MSGAVRRNLLTLAIAFVAALAGVAIGCRLLMPAAPQASDIHMLVHRDIALDPGQRIALDRLEGRFAVQRAALEARLRGDNARLAAAIEAEHRDGPQVTQAIDAVHHSMGDLQKATLAHVFAMRRVLRPDQAATFDRLVAAKLTDTGR</sequence>
<dbReference type="InterPro" id="IPR025961">
    <property type="entry name" value="Metal_resist"/>
</dbReference>
<evidence type="ECO:0000313" key="1">
    <source>
        <dbReference type="EMBL" id="GAM00586.1"/>
    </source>
</evidence>
<dbReference type="eggNOG" id="COG3678">
    <property type="taxonomic scope" value="Bacteria"/>
</dbReference>
<gene>
    <name evidence="1" type="ORF">SP5_034_01610</name>
</gene>
<comment type="caution">
    <text evidence="1">The sequence shown here is derived from an EMBL/GenBank/DDBJ whole genome shotgun (WGS) entry which is preliminary data.</text>
</comment>
<accession>A0A0A1W602</accession>
<dbReference type="EMBL" id="BBPI01000034">
    <property type="protein sequence ID" value="GAM00586.1"/>
    <property type="molecule type" value="Genomic_DNA"/>
</dbReference>
<reference evidence="1 2" key="1">
    <citation type="submission" date="2014-11" db="EMBL/GenBank/DDBJ databases">
        <title>Whole genome shotgun sequence of Sphingomonas parapaucimobilis NBRC 15100.</title>
        <authorList>
            <person name="Katano-Makiyama Y."/>
            <person name="Hosoyama A."/>
            <person name="Hashimoto M."/>
            <person name="Hosoyama Y."/>
            <person name="Noguchi M."/>
            <person name="Numata M."/>
            <person name="Tsuchikane K."/>
            <person name="Hirakata S."/>
            <person name="Uohara A."/>
            <person name="Shimodaira J."/>
            <person name="Ohji S."/>
            <person name="Ichikawa N."/>
            <person name="Kimura A."/>
            <person name="Yamazoe A."/>
            <person name="Fujita N."/>
        </authorList>
    </citation>
    <scope>NUCLEOTIDE SEQUENCE [LARGE SCALE GENOMIC DNA]</scope>
    <source>
        <strain evidence="1 2">NBRC 15100</strain>
    </source>
</reference>
<dbReference type="AlphaFoldDB" id="A0A0A1W602"/>
<evidence type="ECO:0000313" key="2">
    <source>
        <dbReference type="Proteomes" id="UP000032305"/>
    </source>
</evidence>
<organism evidence="1 2">
    <name type="scientific">Sphingomonas parapaucimobilis NBRC 15100</name>
    <dbReference type="NCBI Taxonomy" id="1219049"/>
    <lineage>
        <taxon>Bacteria</taxon>
        <taxon>Pseudomonadati</taxon>
        <taxon>Pseudomonadota</taxon>
        <taxon>Alphaproteobacteria</taxon>
        <taxon>Sphingomonadales</taxon>
        <taxon>Sphingomonadaceae</taxon>
        <taxon>Sphingomonas</taxon>
    </lineage>
</organism>
<dbReference type="RefSeq" id="WP_042485682.1">
    <property type="nucleotide sequence ID" value="NZ_BBPI01000034.1"/>
</dbReference>
<dbReference type="PROSITE" id="PS51257">
    <property type="entry name" value="PROKAR_LIPOPROTEIN"/>
    <property type="match status" value="1"/>
</dbReference>
<keyword evidence="2" id="KW-1185">Reference proteome</keyword>
<name>A0A0A1W602_9SPHN</name>
<dbReference type="Gene3D" id="1.20.120.1490">
    <property type="match status" value="1"/>
</dbReference>
<dbReference type="OrthoDB" id="7450844at2"/>
<dbReference type="Proteomes" id="UP000032305">
    <property type="component" value="Unassembled WGS sequence"/>
</dbReference>
<dbReference type="Pfam" id="PF13801">
    <property type="entry name" value="Metal_resist"/>
    <property type="match status" value="1"/>
</dbReference>